<evidence type="ECO:0000313" key="3">
    <source>
        <dbReference type="Proteomes" id="UP000281955"/>
    </source>
</evidence>
<keyword evidence="1" id="KW-0472">Membrane</keyword>
<feature type="transmembrane region" description="Helical" evidence="1">
    <location>
        <begin position="427"/>
        <end position="449"/>
    </location>
</feature>
<protein>
    <recommendedName>
        <fullName evidence="4">ABC-2 type transport system permease protein</fullName>
    </recommendedName>
</protein>
<keyword evidence="3" id="KW-1185">Reference proteome</keyword>
<proteinExistence type="predicted"/>
<keyword evidence="1" id="KW-1133">Transmembrane helix</keyword>
<accession>A0A420XV79</accession>
<feature type="transmembrane region" description="Helical" evidence="1">
    <location>
        <begin position="84"/>
        <end position="104"/>
    </location>
</feature>
<dbReference type="InParanoid" id="A0A420XV79"/>
<evidence type="ECO:0000313" key="2">
    <source>
        <dbReference type="EMBL" id="RKS80726.1"/>
    </source>
</evidence>
<feature type="transmembrane region" description="Helical" evidence="1">
    <location>
        <begin position="45"/>
        <end position="64"/>
    </location>
</feature>
<dbReference type="RefSeq" id="WP_121191561.1">
    <property type="nucleotide sequence ID" value="NZ_RBWV01000002.1"/>
</dbReference>
<comment type="caution">
    <text evidence="2">The sequence shown here is derived from an EMBL/GenBank/DDBJ whole genome shotgun (WGS) entry which is preliminary data.</text>
</comment>
<feature type="transmembrane region" description="Helical" evidence="1">
    <location>
        <begin position="530"/>
        <end position="549"/>
    </location>
</feature>
<evidence type="ECO:0008006" key="4">
    <source>
        <dbReference type="Google" id="ProtNLM"/>
    </source>
</evidence>
<feature type="transmembrane region" description="Helical" evidence="1">
    <location>
        <begin position="262"/>
        <end position="283"/>
    </location>
</feature>
<feature type="transmembrane region" description="Helical" evidence="1">
    <location>
        <begin position="170"/>
        <end position="193"/>
    </location>
</feature>
<dbReference type="OrthoDB" id="4218549at2"/>
<evidence type="ECO:0000256" key="1">
    <source>
        <dbReference type="SAM" id="Phobius"/>
    </source>
</evidence>
<feature type="transmembrane region" description="Helical" evidence="1">
    <location>
        <begin position="499"/>
        <end position="524"/>
    </location>
</feature>
<feature type="transmembrane region" description="Helical" evidence="1">
    <location>
        <begin position="386"/>
        <end position="406"/>
    </location>
</feature>
<feature type="transmembrane region" description="Helical" evidence="1">
    <location>
        <begin position="455"/>
        <end position="478"/>
    </location>
</feature>
<feature type="transmembrane region" description="Helical" evidence="1">
    <location>
        <begin position="205"/>
        <end position="226"/>
    </location>
</feature>
<dbReference type="EMBL" id="RBWV01000002">
    <property type="protein sequence ID" value="RKS80726.1"/>
    <property type="molecule type" value="Genomic_DNA"/>
</dbReference>
<feature type="transmembrane region" description="Helical" evidence="1">
    <location>
        <begin position="360"/>
        <end position="380"/>
    </location>
</feature>
<name>A0A420XV79_9ACTN</name>
<feature type="transmembrane region" description="Helical" evidence="1">
    <location>
        <begin position="142"/>
        <end position="164"/>
    </location>
</feature>
<dbReference type="AlphaFoldDB" id="A0A420XV79"/>
<organism evidence="2 3">
    <name type="scientific">Motilibacter peucedani</name>
    <dbReference type="NCBI Taxonomy" id="598650"/>
    <lineage>
        <taxon>Bacteria</taxon>
        <taxon>Bacillati</taxon>
        <taxon>Actinomycetota</taxon>
        <taxon>Actinomycetes</taxon>
        <taxon>Motilibacterales</taxon>
        <taxon>Motilibacteraceae</taxon>
        <taxon>Motilibacter</taxon>
    </lineage>
</organism>
<keyword evidence="1" id="KW-0812">Transmembrane</keyword>
<gene>
    <name evidence="2" type="ORF">CLV35_0193</name>
</gene>
<reference evidence="2 3" key="1">
    <citation type="submission" date="2018-10" db="EMBL/GenBank/DDBJ databases">
        <title>Genomic Encyclopedia of Archaeal and Bacterial Type Strains, Phase II (KMG-II): from individual species to whole genera.</title>
        <authorList>
            <person name="Goeker M."/>
        </authorList>
    </citation>
    <scope>NUCLEOTIDE SEQUENCE [LARGE SCALE GENOMIC DNA]</scope>
    <source>
        <strain evidence="2 3">RP-AC37</strain>
    </source>
</reference>
<sequence>MAEHLPVGELPHGEQDEDWDELAREVRAHLREVRQAHLRERQKSLLFYLYVVALFAAFYLAPYTGGLLQLAEHTGVVTPLAERLAAALPLAATGLALLALLAAVSDGLWRGPVVLDAAVTGWVLPAPAAWQGLLRARLRFSAATYALGGGVATLALGFLAQIGVRARVSAMLVAVGAAGVALGALAVALGTLVERYDTRVRASSRLLGAARLLALVLLGLAVWAAWSPGSVPDAVGTVALWSGPWGWAAQPLVAAADPGRAGAWPAGLVLAAVLAGALGTLAWQRGSQLDGPVLRARVGSSRGVVAALLAGDLRQAALTVRSATAAQSRPPRFSPRAPRSRWLVVPWRVLLGWLRAPARVGWALLGLALAYAAVGLAARVDGWERAVTAAVALAVAYAAAGQLLEAARVEADDVRPSRSLPLRFADLLLLHAALPVLVLLVAGGVAVGVTAASGGAAGAAAGLLLGTPALVAACLVSACRGPLPARTLMGSDTAFGNTAIGMIALWYLRAPLAGLVVALPAVLIGAARGLTPGVVEYAVLGTAVMVAWARWEAQRHYAR</sequence>
<dbReference type="Proteomes" id="UP000281955">
    <property type="component" value="Unassembled WGS sequence"/>
</dbReference>